<dbReference type="Gene3D" id="1.10.150.50">
    <property type="entry name" value="Transcription Factor, Ets-1"/>
    <property type="match status" value="1"/>
</dbReference>
<dbReference type="InterPro" id="IPR039144">
    <property type="entry name" value="Aveugle-like_SAM_dom"/>
</dbReference>
<dbReference type="Proteomes" id="UP000694920">
    <property type="component" value="Unplaced"/>
</dbReference>
<name>A0AAJ7FSI9_CEPCN</name>
<protein>
    <submittedName>
        <fullName evidence="3">Protein aveugle isoform X1</fullName>
    </submittedName>
</protein>
<dbReference type="SUPFAM" id="SSF47769">
    <property type="entry name" value="SAM/Pointed domain"/>
    <property type="match status" value="1"/>
</dbReference>
<evidence type="ECO:0000259" key="1">
    <source>
        <dbReference type="PROSITE" id="PS50105"/>
    </source>
</evidence>
<dbReference type="PROSITE" id="PS50105">
    <property type="entry name" value="SAM_DOMAIN"/>
    <property type="match status" value="1"/>
</dbReference>
<dbReference type="PANTHER" id="PTHR20843">
    <property type="entry name" value="STERILE ALPHA MOTIF DOMAIN CONTAINING PROTEIN 10"/>
    <property type="match status" value="1"/>
</dbReference>
<dbReference type="PANTHER" id="PTHR20843:SF0">
    <property type="entry name" value="PROTEIN AVEUGLE"/>
    <property type="match status" value="1"/>
</dbReference>
<dbReference type="GO" id="GO:0007169">
    <property type="term" value="P:cell surface receptor protein tyrosine kinase signaling pathway"/>
    <property type="evidence" value="ECO:0007669"/>
    <property type="project" value="TreeGrafter"/>
</dbReference>
<feature type="domain" description="SAM" evidence="1">
    <location>
        <begin position="75"/>
        <end position="141"/>
    </location>
</feature>
<dbReference type="Pfam" id="PF07647">
    <property type="entry name" value="SAM_2"/>
    <property type="match status" value="1"/>
</dbReference>
<accession>A0AAJ7FSI9</accession>
<dbReference type="KEGG" id="ccin:107272943"/>
<organism evidence="2 3">
    <name type="scientific">Cephus cinctus</name>
    <name type="common">Wheat stem sawfly</name>
    <dbReference type="NCBI Taxonomy" id="211228"/>
    <lineage>
        <taxon>Eukaryota</taxon>
        <taxon>Metazoa</taxon>
        <taxon>Ecdysozoa</taxon>
        <taxon>Arthropoda</taxon>
        <taxon>Hexapoda</taxon>
        <taxon>Insecta</taxon>
        <taxon>Pterygota</taxon>
        <taxon>Neoptera</taxon>
        <taxon>Endopterygota</taxon>
        <taxon>Hymenoptera</taxon>
        <taxon>Cephoidea</taxon>
        <taxon>Cephidae</taxon>
        <taxon>Cephus</taxon>
    </lineage>
</organism>
<dbReference type="CDD" id="cd09510">
    <property type="entry name" value="SAM_aveugle-like"/>
    <property type="match status" value="1"/>
</dbReference>
<gene>
    <name evidence="3" type="primary">LOC107272943</name>
</gene>
<evidence type="ECO:0000313" key="2">
    <source>
        <dbReference type="Proteomes" id="UP000694920"/>
    </source>
</evidence>
<evidence type="ECO:0000313" key="3">
    <source>
        <dbReference type="RefSeq" id="XP_015606126.1"/>
    </source>
</evidence>
<dbReference type="GeneID" id="107272943"/>
<dbReference type="InterPro" id="IPR052268">
    <property type="entry name" value="SAM_domain-containing_protein"/>
</dbReference>
<dbReference type="GO" id="GO:0009898">
    <property type="term" value="C:cytoplasmic side of plasma membrane"/>
    <property type="evidence" value="ECO:0007669"/>
    <property type="project" value="TreeGrafter"/>
</dbReference>
<dbReference type="RefSeq" id="XP_015606126.1">
    <property type="nucleotide sequence ID" value="XM_015750640.2"/>
</dbReference>
<keyword evidence="2" id="KW-1185">Reference proteome</keyword>
<dbReference type="AlphaFoldDB" id="A0AAJ7FSI9"/>
<reference evidence="3" key="1">
    <citation type="submission" date="2025-08" db="UniProtKB">
        <authorList>
            <consortium name="RefSeq"/>
        </authorList>
    </citation>
    <scope>IDENTIFICATION</scope>
</reference>
<dbReference type="InterPro" id="IPR013761">
    <property type="entry name" value="SAM/pointed_sf"/>
</dbReference>
<proteinExistence type="predicted"/>
<dbReference type="InterPro" id="IPR001660">
    <property type="entry name" value="SAM"/>
</dbReference>
<dbReference type="SMART" id="SM00454">
    <property type="entry name" value="SAM"/>
    <property type="match status" value="1"/>
</dbReference>
<sequence length="159" mass="19525">MRVEAKKEHEDDCFATTRLSLFFIPRTSAKCNEFRVVFCPCIYCWEWRIAMVEEVVSPYNRPKNKTARPRPVYLWNVLDVQKWLRRHCSDYYQLYHEKFLYHDITGRALLRINENILLRLGIDSEEHRMDIWREIMKLHLKTDILEIRDIERRNNTNYD</sequence>
<dbReference type="CTD" id="246638"/>